<evidence type="ECO:0000313" key="5">
    <source>
        <dbReference type="EMBL" id="CAD9817711.1"/>
    </source>
</evidence>
<name>A0A7S2UET5_9STRA</name>
<dbReference type="PROSITE" id="PS01066">
    <property type="entry name" value="UPP_SYNTHASE"/>
    <property type="match status" value="1"/>
</dbReference>
<dbReference type="SUPFAM" id="SSF64005">
    <property type="entry name" value="Undecaprenyl diphosphate synthase"/>
    <property type="match status" value="1"/>
</dbReference>
<feature type="compositionally biased region" description="Low complexity" evidence="3">
    <location>
        <begin position="29"/>
        <end position="42"/>
    </location>
</feature>
<dbReference type="Gene3D" id="3.40.1180.10">
    <property type="entry name" value="Decaprenyl diphosphate synthase-like"/>
    <property type="match status" value="1"/>
</dbReference>
<proteinExistence type="inferred from homology"/>
<dbReference type="AlphaFoldDB" id="A0A7S2UET5"/>
<gene>
    <name evidence="5" type="ORF">ASEP1449_LOCUS9543</name>
</gene>
<dbReference type="HAMAP" id="MF_01139">
    <property type="entry name" value="ISPT"/>
    <property type="match status" value="1"/>
</dbReference>
<dbReference type="NCBIfam" id="TIGR00055">
    <property type="entry name" value="uppS"/>
    <property type="match status" value="1"/>
</dbReference>
<dbReference type="GO" id="GO:0045547">
    <property type="term" value="F:ditrans,polycis-polyprenyl diphosphate synthase [(2E,6E)-farnesyl diphosphate specific] activity"/>
    <property type="evidence" value="ECO:0007669"/>
    <property type="project" value="TreeGrafter"/>
</dbReference>
<protein>
    <recommendedName>
        <fullName evidence="6">Alkyl transferase</fullName>
    </recommendedName>
</protein>
<dbReference type="InterPro" id="IPR001441">
    <property type="entry name" value="UPP_synth-like"/>
</dbReference>
<evidence type="ECO:0000256" key="2">
    <source>
        <dbReference type="ARBA" id="ARBA00022679"/>
    </source>
</evidence>
<dbReference type="InterPro" id="IPR018520">
    <property type="entry name" value="UPP_synth-like_CS"/>
</dbReference>
<keyword evidence="4" id="KW-0472">Membrane</keyword>
<evidence type="ECO:0000256" key="4">
    <source>
        <dbReference type="SAM" id="Phobius"/>
    </source>
</evidence>
<keyword evidence="4" id="KW-0812">Transmembrane</keyword>
<evidence type="ECO:0000256" key="1">
    <source>
        <dbReference type="ARBA" id="ARBA00005432"/>
    </source>
</evidence>
<dbReference type="InterPro" id="IPR036424">
    <property type="entry name" value="UPP_synth-like_sf"/>
</dbReference>
<dbReference type="EMBL" id="HBHQ01014302">
    <property type="protein sequence ID" value="CAD9817711.1"/>
    <property type="molecule type" value="Transcribed_RNA"/>
</dbReference>
<comment type="similarity">
    <text evidence="1">Belongs to the UPP synthase family.</text>
</comment>
<evidence type="ECO:0008006" key="6">
    <source>
        <dbReference type="Google" id="ProtNLM"/>
    </source>
</evidence>
<dbReference type="PANTHER" id="PTHR10291">
    <property type="entry name" value="DEHYDRODOLICHYL DIPHOSPHATE SYNTHASE FAMILY MEMBER"/>
    <property type="match status" value="1"/>
</dbReference>
<keyword evidence="4" id="KW-1133">Transmembrane helix</keyword>
<sequence>METAGSAAWRTRAFLSSMIAATGNDGTGSDESSSSSSSWSESRGFRLDNNSIDKPSYYLTNNANDDHCFCSELPPASSSHHISPTAAVSYIKFWSKVAIRRLARVYFGSPVLLALTPLLVGLFVGFLLGSSWQKKQQKPVSGSSKTPSTKFSRSSITSPVAWKECVISIQVAFSCGWIVLVSSVQFLFRQHEPVMESTAIDNANRDDITRTELLSDANTVRESGVDRHLVPRHVAVIMDGNRRYGRKRYGSATRGHWDGSKTLVDFSKWCIAEGIEALTVYAFSTENWDRDPAEVAALMKIFCKYCDELRIEAIQRDIRCVVLSTETDRIPEDVKEGLDRMMKETEHCQTFTLNICLSYGSRGEIVHACKGVVKGFMDGVYKSVNEVNETVISQHLLTNHCSDPDLLIRTSGELRLSNFLLWQLAYSELFFLDKPWPELEKQDLLSVIRSYAKERERRFGK</sequence>
<accession>A0A7S2UET5</accession>
<dbReference type="GO" id="GO:0016094">
    <property type="term" value="P:polyprenol biosynthetic process"/>
    <property type="evidence" value="ECO:0007669"/>
    <property type="project" value="TreeGrafter"/>
</dbReference>
<reference evidence="5" key="1">
    <citation type="submission" date="2021-01" db="EMBL/GenBank/DDBJ databases">
        <authorList>
            <person name="Corre E."/>
            <person name="Pelletier E."/>
            <person name="Niang G."/>
            <person name="Scheremetjew M."/>
            <person name="Finn R."/>
            <person name="Kale V."/>
            <person name="Holt S."/>
            <person name="Cochrane G."/>
            <person name="Meng A."/>
            <person name="Brown T."/>
            <person name="Cohen L."/>
        </authorList>
    </citation>
    <scope>NUCLEOTIDE SEQUENCE</scope>
    <source>
        <strain evidence="5">CCMP2084</strain>
    </source>
</reference>
<feature type="transmembrane region" description="Helical" evidence="4">
    <location>
        <begin position="105"/>
        <end position="128"/>
    </location>
</feature>
<dbReference type="CDD" id="cd00475">
    <property type="entry name" value="Cis_IPPS"/>
    <property type="match status" value="1"/>
</dbReference>
<keyword evidence="2" id="KW-0808">Transferase</keyword>
<feature type="transmembrane region" description="Helical" evidence="4">
    <location>
        <begin position="167"/>
        <end position="188"/>
    </location>
</feature>
<dbReference type="PANTHER" id="PTHR10291:SF43">
    <property type="entry name" value="DEHYDRODOLICHYL DIPHOSPHATE SYNTHASE COMPLEX SUBUNIT DHDDS"/>
    <property type="match status" value="1"/>
</dbReference>
<organism evidence="5">
    <name type="scientific">Attheya septentrionalis</name>
    <dbReference type="NCBI Taxonomy" id="420275"/>
    <lineage>
        <taxon>Eukaryota</taxon>
        <taxon>Sar</taxon>
        <taxon>Stramenopiles</taxon>
        <taxon>Ochrophyta</taxon>
        <taxon>Bacillariophyta</taxon>
        <taxon>Coscinodiscophyceae</taxon>
        <taxon>Chaetocerotophycidae</taxon>
        <taxon>Chaetocerotales</taxon>
        <taxon>Attheyaceae</taxon>
        <taxon>Attheya</taxon>
    </lineage>
</organism>
<dbReference type="Pfam" id="PF01255">
    <property type="entry name" value="Prenyltransf"/>
    <property type="match status" value="1"/>
</dbReference>
<feature type="region of interest" description="Disordered" evidence="3">
    <location>
        <begin position="23"/>
        <end position="44"/>
    </location>
</feature>
<evidence type="ECO:0000256" key="3">
    <source>
        <dbReference type="SAM" id="MobiDB-lite"/>
    </source>
</evidence>
<dbReference type="GO" id="GO:0005783">
    <property type="term" value="C:endoplasmic reticulum"/>
    <property type="evidence" value="ECO:0007669"/>
    <property type="project" value="TreeGrafter"/>
</dbReference>